<reference evidence="5" key="1">
    <citation type="submission" date="2022-07" db="EMBL/GenBank/DDBJ databases">
        <title>Taxonomy of Novel Oxalotrophic and Methylotrophic Bacteria.</title>
        <authorList>
            <person name="Sahin N."/>
            <person name="Tani A."/>
        </authorList>
    </citation>
    <scope>NUCLEOTIDE SEQUENCE</scope>
    <source>
        <strain evidence="5">AM327</strain>
    </source>
</reference>
<dbReference type="Gene3D" id="1.10.10.60">
    <property type="entry name" value="Homeodomain-like"/>
    <property type="match status" value="2"/>
</dbReference>
<dbReference type="InterPro" id="IPR037923">
    <property type="entry name" value="HTH-like"/>
</dbReference>
<dbReference type="RefSeq" id="WP_281751405.1">
    <property type="nucleotide sequence ID" value="NZ_BRVP01000001.1"/>
</dbReference>
<dbReference type="Proteomes" id="UP001143545">
    <property type="component" value="Unassembled WGS sequence"/>
</dbReference>
<evidence type="ECO:0000256" key="1">
    <source>
        <dbReference type="ARBA" id="ARBA00023015"/>
    </source>
</evidence>
<dbReference type="InterPro" id="IPR018060">
    <property type="entry name" value="HTH_AraC"/>
</dbReference>
<dbReference type="Pfam" id="PF02311">
    <property type="entry name" value="AraC_binding"/>
    <property type="match status" value="1"/>
</dbReference>
<feature type="domain" description="HTH araC/xylS-type" evidence="4">
    <location>
        <begin position="189"/>
        <end position="287"/>
    </location>
</feature>
<name>A0A9W6ETJ5_9FLAO</name>
<evidence type="ECO:0000256" key="3">
    <source>
        <dbReference type="ARBA" id="ARBA00023163"/>
    </source>
</evidence>
<dbReference type="PANTHER" id="PTHR43280:SF32">
    <property type="entry name" value="TRANSCRIPTIONAL REGULATORY PROTEIN"/>
    <property type="match status" value="1"/>
</dbReference>
<dbReference type="PRINTS" id="PR00032">
    <property type="entry name" value="HTHARAC"/>
</dbReference>
<dbReference type="PROSITE" id="PS01124">
    <property type="entry name" value="HTH_ARAC_FAMILY_2"/>
    <property type="match status" value="1"/>
</dbReference>
<sequence>MEIIKTYNNVNRNNPSLSFGISRTESIYEKHKGKPDTPHRHDFYTVLLIKKGRGTHTIDFKEFKIHDNQIFFLSQGQVHQIKEEIATHGFSMVFSANFLIQNNIPLSFIDDLNLFYDYGESPPLHLSEEQLTKLVGFAEEMILLYESDIPLKEQSIGAYLKLFLISCTNLCTVQEKNLQKVESSNTILKEFKNLVEQYYKQWHSTSTYAEALNITPDHLNRTIKSLIGKTAKQYIQKRLDIAAKRMLYFSDLTTKEIAYELGFNEPSHFSAFFKKCTGHSPSQYKKNS</sequence>
<dbReference type="GO" id="GO:0003700">
    <property type="term" value="F:DNA-binding transcription factor activity"/>
    <property type="evidence" value="ECO:0007669"/>
    <property type="project" value="InterPro"/>
</dbReference>
<dbReference type="SMART" id="SM00342">
    <property type="entry name" value="HTH_ARAC"/>
    <property type="match status" value="1"/>
</dbReference>
<protein>
    <submittedName>
        <fullName evidence="5">AraC family transcriptional regulator</fullName>
    </submittedName>
</protein>
<accession>A0A9W6ETJ5</accession>
<organism evidence="5 6">
    <name type="scientific">Neptunitalea chrysea</name>
    <dbReference type="NCBI Taxonomy" id="1647581"/>
    <lineage>
        <taxon>Bacteria</taxon>
        <taxon>Pseudomonadati</taxon>
        <taxon>Bacteroidota</taxon>
        <taxon>Flavobacteriia</taxon>
        <taxon>Flavobacteriales</taxon>
        <taxon>Flavobacteriaceae</taxon>
        <taxon>Neptunitalea</taxon>
    </lineage>
</organism>
<gene>
    <name evidence="5" type="ORF">NBRC110019_01930</name>
</gene>
<proteinExistence type="predicted"/>
<dbReference type="InterPro" id="IPR020449">
    <property type="entry name" value="Tscrpt_reg_AraC-type_HTH"/>
</dbReference>
<evidence type="ECO:0000313" key="6">
    <source>
        <dbReference type="Proteomes" id="UP001143545"/>
    </source>
</evidence>
<dbReference type="SUPFAM" id="SSF51215">
    <property type="entry name" value="Regulatory protein AraC"/>
    <property type="match status" value="1"/>
</dbReference>
<keyword evidence="6" id="KW-1185">Reference proteome</keyword>
<comment type="caution">
    <text evidence="5">The sequence shown here is derived from an EMBL/GenBank/DDBJ whole genome shotgun (WGS) entry which is preliminary data.</text>
</comment>
<dbReference type="Gene3D" id="2.60.120.10">
    <property type="entry name" value="Jelly Rolls"/>
    <property type="match status" value="1"/>
</dbReference>
<dbReference type="InterPro" id="IPR003313">
    <property type="entry name" value="AraC-bd"/>
</dbReference>
<keyword evidence="2" id="KW-0238">DNA-binding</keyword>
<evidence type="ECO:0000313" key="5">
    <source>
        <dbReference type="EMBL" id="GLB51154.1"/>
    </source>
</evidence>
<dbReference type="SUPFAM" id="SSF46689">
    <property type="entry name" value="Homeodomain-like"/>
    <property type="match status" value="1"/>
</dbReference>
<evidence type="ECO:0000256" key="2">
    <source>
        <dbReference type="ARBA" id="ARBA00023125"/>
    </source>
</evidence>
<dbReference type="GO" id="GO:0043565">
    <property type="term" value="F:sequence-specific DNA binding"/>
    <property type="evidence" value="ECO:0007669"/>
    <property type="project" value="InterPro"/>
</dbReference>
<dbReference type="InterPro" id="IPR014710">
    <property type="entry name" value="RmlC-like_jellyroll"/>
</dbReference>
<keyword evidence="3" id="KW-0804">Transcription</keyword>
<dbReference type="InterPro" id="IPR009057">
    <property type="entry name" value="Homeodomain-like_sf"/>
</dbReference>
<evidence type="ECO:0000259" key="4">
    <source>
        <dbReference type="PROSITE" id="PS01124"/>
    </source>
</evidence>
<dbReference type="Pfam" id="PF12833">
    <property type="entry name" value="HTH_18"/>
    <property type="match status" value="1"/>
</dbReference>
<dbReference type="EMBL" id="BRVP01000001">
    <property type="protein sequence ID" value="GLB51154.1"/>
    <property type="molecule type" value="Genomic_DNA"/>
</dbReference>
<dbReference type="PANTHER" id="PTHR43280">
    <property type="entry name" value="ARAC-FAMILY TRANSCRIPTIONAL REGULATOR"/>
    <property type="match status" value="1"/>
</dbReference>
<keyword evidence="1" id="KW-0805">Transcription regulation</keyword>
<dbReference type="AlphaFoldDB" id="A0A9W6ETJ5"/>